<evidence type="ECO:0000313" key="2">
    <source>
        <dbReference type="Proteomes" id="UP000823892"/>
    </source>
</evidence>
<evidence type="ECO:0000313" key="1">
    <source>
        <dbReference type="EMBL" id="HJD28659.1"/>
    </source>
</evidence>
<dbReference type="Proteomes" id="UP000823892">
    <property type="component" value="Unassembled WGS sequence"/>
</dbReference>
<name>A0A9D2QTV7_9FIRM</name>
<dbReference type="AlphaFoldDB" id="A0A9D2QTV7"/>
<dbReference type="EMBL" id="DWUY01000148">
    <property type="protein sequence ID" value="HJD28659.1"/>
    <property type="molecule type" value="Genomic_DNA"/>
</dbReference>
<proteinExistence type="predicted"/>
<gene>
    <name evidence="1" type="ORF">H9914_06670</name>
</gene>
<reference evidence="1" key="1">
    <citation type="journal article" date="2021" name="PeerJ">
        <title>Extensive microbial diversity within the chicken gut microbiome revealed by metagenomics and culture.</title>
        <authorList>
            <person name="Gilroy R."/>
            <person name="Ravi A."/>
            <person name="Getino M."/>
            <person name="Pursley I."/>
            <person name="Horton D.L."/>
            <person name="Alikhan N.F."/>
            <person name="Baker D."/>
            <person name="Gharbi K."/>
            <person name="Hall N."/>
            <person name="Watson M."/>
            <person name="Adriaenssens E.M."/>
            <person name="Foster-Nyarko E."/>
            <person name="Jarju S."/>
            <person name="Secka A."/>
            <person name="Antonio M."/>
            <person name="Oren A."/>
            <person name="Chaudhuri R.R."/>
            <person name="La Ragione R."/>
            <person name="Hildebrand F."/>
            <person name="Pallen M.J."/>
        </authorList>
    </citation>
    <scope>NUCLEOTIDE SEQUENCE</scope>
    <source>
        <strain evidence="1">ChiBcec6-4105</strain>
    </source>
</reference>
<sequence>LNKSEVGKTVLDFIRKNGTSVNVYYNKVTIEDTGLEGSYGQAMGNHIYINGRAAQSIQKIAETIIHEATHIRLDIGYDQHAEAVCDYYARLHTKGSLTGDDIRDIIKSVKERYPEYRWRRKI</sequence>
<protein>
    <submittedName>
        <fullName evidence="1">Uncharacterized protein</fullName>
    </submittedName>
</protein>
<feature type="non-terminal residue" evidence="1">
    <location>
        <position position="1"/>
    </location>
</feature>
<comment type="caution">
    <text evidence="1">The sequence shown here is derived from an EMBL/GenBank/DDBJ whole genome shotgun (WGS) entry which is preliminary data.</text>
</comment>
<reference evidence="1" key="2">
    <citation type="submission" date="2021-04" db="EMBL/GenBank/DDBJ databases">
        <authorList>
            <person name="Gilroy R."/>
        </authorList>
    </citation>
    <scope>NUCLEOTIDE SEQUENCE</scope>
    <source>
        <strain evidence="1">ChiBcec6-4105</strain>
    </source>
</reference>
<accession>A0A9D2QTV7</accession>
<organism evidence="1 2">
    <name type="scientific">Candidatus Blautia avicola</name>
    <dbReference type="NCBI Taxonomy" id="2838483"/>
    <lineage>
        <taxon>Bacteria</taxon>
        <taxon>Bacillati</taxon>
        <taxon>Bacillota</taxon>
        <taxon>Clostridia</taxon>
        <taxon>Lachnospirales</taxon>
        <taxon>Lachnospiraceae</taxon>
        <taxon>Blautia</taxon>
    </lineage>
</organism>